<reference evidence="1" key="1">
    <citation type="submission" date="2022-07" db="EMBL/GenBank/DDBJ databases">
        <title>Genome Sequence of Lecanicillium saksenae.</title>
        <authorList>
            <person name="Buettner E."/>
        </authorList>
    </citation>
    <scope>NUCLEOTIDE SEQUENCE</scope>
    <source>
        <strain evidence="1">VT-O1</strain>
    </source>
</reference>
<comment type="caution">
    <text evidence="1">The sequence shown here is derived from an EMBL/GenBank/DDBJ whole genome shotgun (WGS) entry which is preliminary data.</text>
</comment>
<dbReference type="Proteomes" id="UP001148737">
    <property type="component" value="Unassembled WGS sequence"/>
</dbReference>
<name>A0ACC1R3H3_9HYPO</name>
<sequence>MTHPARGHTGNDRLPSATSLSSPCQPRLSLTLGADTRQPSCPSKGSSLLSFAFDATTNPGKTLKPTRQESDKTHNSILSRQQKKKEKNRARDSWYPAPAHGCPPPKRRTASHTSHHTPPTPHTSPGLPITPLSLSLRLLSPSSITMQSLFSVTNNVSLISITVTPGTFLAVVDNRLLGLGWFLVPVMVLGCALMITVALIINNLERRFPVYWWTPEALHAKKPILHRAKDEDVESAPASTETTKEEKPESADDAAAATADVSHRKHELNEVIIRPGDVLVPHDMYLTQEEVQLLETLSRRL</sequence>
<evidence type="ECO:0000313" key="2">
    <source>
        <dbReference type="Proteomes" id="UP001148737"/>
    </source>
</evidence>
<keyword evidence="2" id="KW-1185">Reference proteome</keyword>
<proteinExistence type="predicted"/>
<organism evidence="1 2">
    <name type="scientific">Lecanicillium saksenae</name>
    <dbReference type="NCBI Taxonomy" id="468837"/>
    <lineage>
        <taxon>Eukaryota</taxon>
        <taxon>Fungi</taxon>
        <taxon>Dikarya</taxon>
        <taxon>Ascomycota</taxon>
        <taxon>Pezizomycotina</taxon>
        <taxon>Sordariomycetes</taxon>
        <taxon>Hypocreomycetidae</taxon>
        <taxon>Hypocreales</taxon>
        <taxon>Cordycipitaceae</taxon>
        <taxon>Lecanicillium</taxon>
    </lineage>
</organism>
<accession>A0ACC1R3H3</accession>
<dbReference type="EMBL" id="JANAKD010000100">
    <property type="protein sequence ID" value="KAJ3497614.1"/>
    <property type="molecule type" value="Genomic_DNA"/>
</dbReference>
<evidence type="ECO:0000313" key="1">
    <source>
        <dbReference type="EMBL" id="KAJ3497614.1"/>
    </source>
</evidence>
<gene>
    <name evidence="1" type="ORF">NLG97_g1765</name>
</gene>
<protein>
    <submittedName>
        <fullName evidence="1">Uncharacterized protein</fullName>
    </submittedName>
</protein>